<accession>A0A370FYF4</accession>
<name>A0A370FYF4_9COXI</name>
<evidence type="ECO:0000313" key="7">
    <source>
        <dbReference type="EMBL" id="RDI36485.1"/>
    </source>
</evidence>
<dbReference type="SUPFAM" id="SSF52467">
    <property type="entry name" value="DHS-like NAD/FAD-binding domain"/>
    <property type="match status" value="1"/>
</dbReference>
<dbReference type="GO" id="GO:0009097">
    <property type="term" value="P:isoleucine biosynthetic process"/>
    <property type="evidence" value="ECO:0007669"/>
    <property type="project" value="TreeGrafter"/>
</dbReference>
<dbReference type="Pfam" id="PF02775">
    <property type="entry name" value="TPP_enzyme_C"/>
    <property type="match status" value="1"/>
</dbReference>
<dbReference type="InterPro" id="IPR029061">
    <property type="entry name" value="THDP-binding"/>
</dbReference>
<dbReference type="Gene3D" id="3.40.50.1220">
    <property type="entry name" value="TPP-binding domain"/>
    <property type="match status" value="1"/>
</dbReference>
<dbReference type="PANTHER" id="PTHR18968">
    <property type="entry name" value="THIAMINE PYROPHOSPHATE ENZYMES"/>
    <property type="match status" value="1"/>
</dbReference>
<gene>
    <name evidence="7" type="ORF">C8D86_1543</name>
</gene>
<dbReference type="RefSeq" id="WP_114835521.1">
    <property type="nucleotide sequence ID" value="NZ_LR699116.1"/>
</dbReference>
<comment type="similarity">
    <text evidence="1 3">Belongs to the TPP enzyme family.</text>
</comment>
<feature type="domain" description="Thiamine pyrophosphate enzyme TPP-binding" evidence="5">
    <location>
        <begin position="399"/>
        <end position="450"/>
    </location>
</feature>
<sequence length="457" mass="50557">MKATEYLIKMFEQEGIRHLFMVPGFHVDPIMSALQIFPDFTGIVAAHEGGAAMMADGYAKVSGKFGIVAGIGGPGITNMMTAITTAFSDKTPIFIITGDAESNLQGRGSFQDTTPSNFDANTFLMPVTNKRLVVTHAETLKPHIDSLLRNMLGVNRGPVQLTIPSDFENCEINSTIKKLSPSLYHPRSLDREACDKIWSYLKNAQRIVVLAGMGCLHSESTEELVHFSENFEIPIATTLAGKSVFPENHRLSLGVLNWFGNPRAIETILGDEIEVLIVLGSRLNQVTTAKWSKKFLPSKALIINDINENSYFGNFPPDLFILGDTKTFLAELNRSSDNKILRHSISERKKWIETINKKIPQFYDEENLSSNKIPIHPARVIKELRAVMPKNTILFSGEGASGFIASHYWICYEPRQHFTQVKSMSPMGWSIAASIGGKAANPNVPVVSIICKSSDLI</sequence>
<dbReference type="InterPro" id="IPR012000">
    <property type="entry name" value="Thiamin_PyroP_enz_cen_dom"/>
</dbReference>
<evidence type="ECO:0000259" key="4">
    <source>
        <dbReference type="Pfam" id="PF00205"/>
    </source>
</evidence>
<evidence type="ECO:0000313" key="8">
    <source>
        <dbReference type="Proteomes" id="UP000254720"/>
    </source>
</evidence>
<feature type="domain" description="Thiamine pyrophosphate enzyme central" evidence="4">
    <location>
        <begin position="195"/>
        <end position="332"/>
    </location>
</feature>
<dbReference type="InterPro" id="IPR012001">
    <property type="entry name" value="Thiamin_PyroP_enz_TPP-bd_dom"/>
</dbReference>
<dbReference type="OrthoDB" id="9785953at2"/>
<dbReference type="InterPro" id="IPR029035">
    <property type="entry name" value="DHS-like_NAD/FAD-binding_dom"/>
</dbReference>
<dbReference type="InterPro" id="IPR011766">
    <property type="entry name" value="TPP_enzyme_TPP-bd"/>
</dbReference>
<evidence type="ECO:0000259" key="5">
    <source>
        <dbReference type="Pfam" id="PF02775"/>
    </source>
</evidence>
<comment type="caution">
    <text evidence="7">The sequence shown here is derived from an EMBL/GenBank/DDBJ whole genome shotgun (WGS) entry which is preliminary data.</text>
</comment>
<proteinExistence type="inferred from homology"/>
<dbReference type="Gene3D" id="3.40.50.970">
    <property type="match status" value="2"/>
</dbReference>
<dbReference type="Pfam" id="PF00205">
    <property type="entry name" value="TPP_enzyme_M"/>
    <property type="match status" value="1"/>
</dbReference>
<dbReference type="GO" id="GO:0003984">
    <property type="term" value="F:acetolactate synthase activity"/>
    <property type="evidence" value="ECO:0007669"/>
    <property type="project" value="TreeGrafter"/>
</dbReference>
<dbReference type="Pfam" id="PF02776">
    <property type="entry name" value="TPP_enzyme_N"/>
    <property type="match status" value="1"/>
</dbReference>
<dbReference type="GO" id="GO:0005948">
    <property type="term" value="C:acetolactate synthase complex"/>
    <property type="evidence" value="ECO:0007669"/>
    <property type="project" value="TreeGrafter"/>
</dbReference>
<reference evidence="7 8" key="1">
    <citation type="submission" date="2018-07" db="EMBL/GenBank/DDBJ databases">
        <title>Genomic Encyclopedia of Type Strains, Phase IV (KMG-IV): sequencing the most valuable type-strain genomes for metagenomic binning, comparative biology and taxonomic classification.</title>
        <authorList>
            <person name="Goeker M."/>
        </authorList>
    </citation>
    <scope>NUCLEOTIDE SEQUENCE [LARGE SCALE GENOMIC DNA]</scope>
    <source>
        <strain evidence="7 8">DSM 16500</strain>
    </source>
</reference>
<evidence type="ECO:0000256" key="3">
    <source>
        <dbReference type="RuleBase" id="RU362132"/>
    </source>
</evidence>
<dbReference type="GO" id="GO:0050660">
    <property type="term" value="F:flavin adenine dinucleotide binding"/>
    <property type="evidence" value="ECO:0007669"/>
    <property type="project" value="TreeGrafter"/>
</dbReference>
<evidence type="ECO:0000256" key="2">
    <source>
        <dbReference type="ARBA" id="ARBA00023052"/>
    </source>
</evidence>
<feature type="domain" description="Thiamine pyrophosphate enzyme N-terminal TPP-binding" evidence="6">
    <location>
        <begin position="1"/>
        <end position="113"/>
    </location>
</feature>
<dbReference type="AlphaFoldDB" id="A0A370FYF4"/>
<organism evidence="7 8">
    <name type="scientific">Aquicella lusitana</name>
    <dbReference type="NCBI Taxonomy" id="254246"/>
    <lineage>
        <taxon>Bacteria</taxon>
        <taxon>Pseudomonadati</taxon>
        <taxon>Pseudomonadota</taxon>
        <taxon>Gammaproteobacteria</taxon>
        <taxon>Legionellales</taxon>
        <taxon>Coxiellaceae</taxon>
        <taxon>Aquicella</taxon>
    </lineage>
</organism>
<evidence type="ECO:0000256" key="1">
    <source>
        <dbReference type="ARBA" id="ARBA00007812"/>
    </source>
</evidence>
<dbReference type="SUPFAM" id="SSF52518">
    <property type="entry name" value="Thiamin diphosphate-binding fold (THDP-binding)"/>
    <property type="match status" value="2"/>
</dbReference>
<dbReference type="PANTHER" id="PTHR18968:SF13">
    <property type="entry name" value="ACETOLACTATE SYNTHASE CATALYTIC SUBUNIT, MITOCHONDRIAL"/>
    <property type="match status" value="1"/>
</dbReference>
<dbReference type="InterPro" id="IPR045229">
    <property type="entry name" value="TPP_enz"/>
</dbReference>
<keyword evidence="8" id="KW-1185">Reference proteome</keyword>
<keyword evidence="2 3" id="KW-0786">Thiamine pyrophosphate</keyword>
<dbReference type="GO" id="GO:0009099">
    <property type="term" value="P:L-valine biosynthetic process"/>
    <property type="evidence" value="ECO:0007669"/>
    <property type="project" value="TreeGrafter"/>
</dbReference>
<dbReference type="EMBL" id="QQAX01000054">
    <property type="protein sequence ID" value="RDI36485.1"/>
    <property type="molecule type" value="Genomic_DNA"/>
</dbReference>
<dbReference type="GO" id="GO:0000287">
    <property type="term" value="F:magnesium ion binding"/>
    <property type="evidence" value="ECO:0007669"/>
    <property type="project" value="InterPro"/>
</dbReference>
<dbReference type="GO" id="GO:0030976">
    <property type="term" value="F:thiamine pyrophosphate binding"/>
    <property type="evidence" value="ECO:0007669"/>
    <property type="project" value="InterPro"/>
</dbReference>
<protein>
    <submittedName>
        <fullName evidence="7">Acetolactate synthase large subunit</fullName>
    </submittedName>
</protein>
<dbReference type="Proteomes" id="UP000254720">
    <property type="component" value="Unassembled WGS sequence"/>
</dbReference>
<evidence type="ECO:0000259" key="6">
    <source>
        <dbReference type="Pfam" id="PF02776"/>
    </source>
</evidence>
<dbReference type="CDD" id="cd07035">
    <property type="entry name" value="TPP_PYR_POX_like"/>
    <property type="match status" value="1"/>
</dbReference>
<dbReference type="CDD" id="cd00568">
    <property type="entry name" value="TPP_enzymes"/>
    <property type="match status" value="1"/>
</dbReference>